<dbReference type="STRING" id="1246637.MTBBW1_50011"/>
<keyword evidence="2" id="KW-1185">Reference proteome</keyword>
<sequence>MYFIVCKHNILCANLGTPNIYKTKHESLLKIICYRDFPVEPRRIKK</sequence>
<dbReference type="Proteomes" id="UP000191931">
    <property type="component" value="Unassembled WGS sequence"/>
</dbReference>
<evidence type="ECO:0000313" key="1">
    <source>
        <dbReference type="EMBL" id="SLM31888.1"/>
    </source>
</evidence>
<evidence type="ECO:0000313" key="2">
    <source>
        <dbReference type="Proteomes" id="UP000191931"/>
    </source>
</evidence>
<dbReference type="EMBL" id="FWEV01000292">
    <property type="protein sequence ID" value="SLM31888.1"/>
    <property type="molecule type" value="Genomic_DNA"/>
</dbReference>
<proteinExistence type="predicted"/>
<accession>A0A1W1HHN5</accession>
<dbReference type="AlphaFoldDB" id="A0A1W1HHN5"/>
<reference evidence="1 2" key="1">
    <citation type="submission" date="2017-03" db="EMBL/GenBank/DDBJ databases">
        <authorList>
            <person name="Afonso C.L."/>
            <person name="Miller P.J."/>
            <person name="Scott M.A."/>
            <person name="Spackman E."/>
            <person name="Goraichik I."/>
            <person name="Dimitrov K.M."/>
            <person name="Suarez D.L."/>
            <person name="Swayne D.E."/>
        </authorList>
    </citation>
    <scope>NUCLEOTIDE SEQUENCE [LARGE SCALE GENOMIC DNA]</scope>
    <source>
        <strain evidence="1">PRJEB14757</strain>
    </source>
</reference>
<organism evidence="1 2">
    <name type="scientific">Desulfamplus magnetovallimortis</name>
    <dbReference type="NCBI Taxonomy" id="1246637"/>
    <lineage>
        <taxon>Bacteria</taxon>
        <taxon>Pseudomonadati</taxon>
        <taxon>Thermodesulfobacteriota</taxon>
        <taxon>Desulfobacteria</taxon>
        <taxon>Desulfobacterales</taxon>
        <taxon>Desulfobacteraceae</taxon>
        <taxon>Desulfamplus</taxon>
    </lineage>
</organism>
<protein>
    <submittedName>
        <fullName evidence="1">Uncharacterized protein</fullName>
    </submittedName>
</protein>
<name>A0A1W1HHN5_9BACT</name>
<gene>
    <name evidence="1" type="ORF">MTBBW1_50011</name>
</gene>